<gene>
    <name evidence="4" type="ORF">SAMN04488556_1758</name>
</gene>
<feature type="domain" description="SWIM-type" evidence="3">
    <location>
        <begin position="49"/>
        <end position="81"/>
    </location>
</feature>
<dbReference type="EMBL" id="FOZS01000002">
    <property type="protein sequence ID" value="SFS63459.1"/>
    <property type="molecule type" value="Genomic_DNA"/>
</dbReference>
<keyword evidence="5" id="KW-1185">Reference proteome</keyword>
<evidence type="ECO:0000256" key="1">
    <source>
        <dbReference type="PROSITE-ProRule" id="PRU00325"/>
    </source>
</evidence>
<dbReference type="InterPro" id="IPR007527">
    <property type="entry name" value="Znf_SWIM"/>
</dbReference>
<reference evidence="5" key="1">
    <citation type="submission" date="2016-10" db="EMBL/GenBank/DDBJ databases">
        <authorList>
            <person name="Varghese N."/>
            <person name="Submissions S."/>
        </authorList>
    </citation>
    <scope>NUCLEOTIDE SEQUENCE [LARGE SCALE GENOMIC DNA]</scope>
    <source>
        <strain evidence="5">DSM 22427</strain>
    </source>
</reference>
<keyword evidence="1" id="KW-0863">Zinc-finger</keyword>
<sequence length="110" mass="12590">MAVAESPQAHLADRERRALEQYLTVLEDDPRVRDADDMYLVVSESGSEYLVDVRERTCECDDATYRGVTCKHQHRVRFATGRRSIPLGADRDDVDQQLGEHVSGEPRWSK</sequence>
<evidence type="ECO:0000313" key="5">
    <source>
        <dbReference type="Proteomes" id="UP000199199"/>
    </source>
</evidence>
<dbReference type="GO" id="GO:0008270">
    <property type="term" value="F:zinc ion binding"/>
    <property type="evidence" value="ECO:0007669"/>
    <property type="project" value="UniProtKB-KW"/>
</dbReference>
<accession>A0A1I6RFE9</accession>
<organism evidence="4 5">
    <name type="scientific">Halostagnicola kamekurae</name>
    <dbReference type="NCBI Taxonomy" id="619731"/>
    <lineage>
        <taxon>Archaea</taxon>
        <taxon>Methanobacteriati</taxon>
        <taxon>Methanobacteriota</taxon>
        <taxon>Stenosarchaea group</taxon>
        <taxon>Halobacteria</taxon>
        <taxon>Halobacteriales</taxon>
        <taxon>Natrialbaceae</taxon>
        <taxon>Halostagnicola</taxon>
    </lineage>
</organism>
<dbReference type="PROSITE" id="PS50966">
    <property type="entry name" value="ZF_SWIM"/>
    <property type="match status" value="1"/>
</dbReference>
<evidence type="ECO:0000259" key="3">
    <source>
        <dbReference type="PROSITE" id="PS50966"/>
    </source>
</evidence>
<protein>
    <recommendedName>
        <fullName evidence="3">SWIM-type domain-containing protein</fullName>
    </recommendedName>
</protein>
<dbReference type="AlphaFoldDB" id="A0A1I6RFE9"/>
<dbReference type="Proteomes" id="UP000199199">
    <property type="component" value="Unassembled WGS sequence"/>
</dbReference>
<evidence type="ECO:0000256" key="2">
    <source>
        <dbReference type="SAM" id="MobiDB-lite"/>
    </source>
</evidence>
<proteinExistence type="predicted"/>
<name>A0A1I6RFE9_9EURY</name>
<evidence type="ECO:0000313" key="4">
    <source>
        <dbReference type="EMBL" id="SFS63459.1"/>
    </source>
</evidence>
<dbReference type="OrthoDB" id="142306at2157"/>
<feature type="region of interest" description="Disordered" evidence="2">
    <location>
        <begin position="86"/>
        <end position="110"/>
    </location>
</feature>
<dbReference type="RefSeq" id="WP_092903765.1">
    <property type="nucleotide sequence ID" value="NZ_FOZS01000002.1"/>
</dbReference>
<keyword evidence="1" id="KW-0479">Metal-binding</keyword>
<keyword evidence="1" id="KW-0862">Zinc</keyword>